<keyword evidence="6" id="KW-0479">Metal-binding</keyword>
<evidence type="ECO:0000256" key="1">
    <source>
        <dbReference type="ARBA" id="ARBA00001947"/>
    </source>
</evidence>
<dbReference type="GO" id="GO:0005634">
    <property type="term" value="C:nucleus"/>
    <property type="evidence" value="ECO:0007669"/>
    <property type="project" value="UniProtKB-SubCell"/>
</dbReference>
<accession>A0A1R1XY12</accession>
<evidence type="ECO:0000256" key="5">
    <source>
        <dbReference type="ARBA" id="ARBA00022490"/>
    </source>
</evidence>
<dbReference type="Pfam" id="PF07521">
    <property type="entry name" value="RMMBL"/>
    <property type="match status" value="1"/>
</dbReference>
<dbReference type="InterPro" id="IPR050698">
    <property type="entry name" value="MBL"/>
</dbReference>
<sequence>MKIVPLGAGQDVGRSCILVTLNNKTIMFDCGMHMGYNDERRFPDFSYISKTGDFTQRIDAIIISHFHLDHCGALPHFTEICGYDGPIYMTAPTKAIVPILLEDYRKIMVDKKGETNFFTSENIKDCMNKVIVIGLHETIYLEENFEICAYYAGHVLGAAMIYAKCGNESVLYTGDYNMTPDRHLGSAWVERLKPSVLITESTYGTTIRDSKRARERDFLEKVHNCIKKGGKVLIPCFALGRAQELCILIESYWERMGLTVPVYFSAGLTERANRFYKLFINWTNQKVKSSFTTRNPFDFKYIKPWKHEYADLPTPMVTFATPGMLHIGMSLEIFKKWAPDPKNMLIIPGYCVAGTVGSKVLDGHKVVEIDQFTKINVNLQVENLSFSAHADAKGIMELICQAEPKNVVLVHGEKSRMSFLKSKIMSEFGLPCYDPSNGESLLILDSNPMEIGMLSNKLFKNSWKLQMAVNSRNKDNRIEISSSINAENKTSPESSNKGSSKDDFLWDLISPIKKVPINGILVKKRNENCVKLVSIDDLRSLLNDSDLIRFNSNLEDIGMFESHYLFTTMKSYSISKLPAISDLRYIYDSVEIVALSCLHELLKIQYGIVGELVVYMQHVEHLKIKSNPDNCSNLSSNRLIKAEPSNSSSKPEFNASESDLSQPTKRQKLESDNSSLHLTHDTFSGKDSVDAVSVSPLEIKSEHLETPVQADSQTSQNNSDHPPLTDYSEFGVKYSSSKNKSVIANLKWNNINIAIPVNSNNQLENVKLFKIMWELNDEKAVSIVLSSINKLYS</sequence>
<feature type="compositionally biased region" description="Polar residues" evidence="10">
    <location>
        <begin position="709"/>
        <end position="720"/>
    </location>
</feature>
<feature type="compositionally biased region" description="Polar residues" evidence="10">
    <location>
        <begin position="480"/>
        <end position="498"/>
    </location>
</feature>
<evidence type="ECO:0000256" key="2">
    <source>
        <dbReference type="ARBA" id="ARBA00004123"/>
    </source>
</evidence>
<dbReference type="FunFam" id="3.40.50.10890:FF:000002">
    <property type="entry name" value="Integrator complex subunit 11"/>
    <property type="match status" value="1"/>
</dbReference>
<dbReference type="GO" id="GO:0005737">
    <property type="term" value="C:cytoplasm"/>
    <property type="evidence" value="ECO:0007669"/>
    <property type="project" value="UniProtKB-SubCell"/>
</dbReference>
<feature type="domain" description="Metallo-beta-lactamase" evidence="11">
    <location>
        <begin position="13"/>
        <end position="207"/>
    </location>
</feature>
<dbReference type="Proteomes" id="UP000187283">
    <property type="component" value="Unassembled WGS sequence"/>
</dbReference>
<proteinExistence type="inferred from homology"/>
<feature type="region of interest" description="Disordered" evidence="10">
    <location>
        <begin position="480"/>
        <end position="500"/>
    </location>
</feature>
<evidence type="ECO:0000256" key="6">
    <source>
        <dbReference type="ARBA" id="ARBA00022723"/>
    </source>
</evidence>
<dbReference type="InterPro" id="IPR036866">
    <property type="entry name" value="RibonucZ/Hydroxyglut_hydro"/>
</dbReference>
<keyword evidence="8" id="KW-0862">Zinc</keyword>
<evidence type="ECO:0000313" key="13">
    <source>
        <dbReference type="EMBL" id="OMJ19560.1"/>
    </source>
</evidence>
<dbReference type="GO" id="GO:0004521">
    <property type="term" value="F:RNA endonuclease activity"/>
    <property type="evidence" value="ECO:0007669"/>
    <property type="project" value="TreeGrafter"/>
</dbReference>
<reference evidence="13 14" key="1">
    <citation type="submission" date="2017-01" db="EMBL/GenBank/DDBJ databases">
        <authorList>
            <person name="Mah S.A."/>
            <person name="Swanson W.J."/>
            <person name="Moy G.W."/>
            <person name="Vacquier V.D."/>
        </authorList>
    </citation>
    <scope>NUCLEOTIDE SEQUENCE [LARGE SCALE GENOMIC DNA]</scope>
    <source>
        <strain evidence="13 14">GSMNP</strain>
    </source>
</reference>
<keyword evidence="9" id="KW-0539">Nucleus</keyword>
<feature type="region of interest" description="Disordered" evidence="10">
    <location>
        <begin position="641"/>
        <end position="682"/>
    </location>
</feature>
<dbReference type="SMART" id="SM01027">
    <property type="entry name" value="Beta-Casp"/>
    <property type="match status" value="1"/>
</dbReference>
<dbReference type="AlphaFoldDB" id="A0A1R1XY12"/>
<evidence type="ECO:0000256" key="8">
    <source>
        <dbReference type="ARBA" id="ARBA00022833"/>
    </source>
</evidence>
<dbReference type="Pfam" id="PF16661">
    <property type="entry name" value="Lactamase_B_6"/>
    <property type="match status" value="1"/>
</dbReference>
<dbReference type="CDD" id="cd16291">
    <property type="entry name" value="INTS11-like_MBL-fold"/>
    <property type="match status" value="1"/>
</dbReference>
<evidence type="ECO:0000256" key="4">
    <source>
        <dbReference type="ARBA" id="ARBA00007093"/>
    </source>
</evidence>
<keyword evidence="7" id="KW-0378">Hydrolase</keyword>
<protein>
    <submittedName>
        <fullName evidence="13">Integrator complex subunit 11-like protein</fullName>
    </submittedName>
</protein>
<dbReference type="Gene3D" id="3.40.50.10890">
    <property type="match status" value="1"/>
</dbReference>
<comment type="subcellular location">
    <subcellularLocation>
        <location evidence="3">Cytoplasm</location>
    </subcellularLocation>
    <subcellularLocation>
        <location evidence="2">Nucleus</location>
    </subcellularLocation>
</comment>
<comment type="cofactor">
    <cofactor evidence="1">
        <name>Zn(2+)</name>
        <dbReference type="ChEBI" id="CHEBI:29105"/>
    </cofactor>
</comment>
<dbReference type="InterPro" id="IPR022712">
    <property type="entry name" value="Beta_Casp"/>
</dbReference>
<evidence type="ECO:0000256" key="3">
    <source>
        <dbReference type="ARBA" id="ARBA00004496"/>
    </source>
</evidence>
<dbReference type="PANTHER" id="PTHR11203">
    <property type="entry name" value="CLEAVAGE AND POLYADENYLATION SPECIFICITY FACTOR FAMILY MEMBER"/>
    <property type="match status" value="1"/>
</dbReference>
<dbReference type="InterPro" id="IPR001279">
    <property type="entry name" value="Metallo-B-lactamas"/>
</dbReference>
<dbReference type="SMART" id="SM00849">
    <property type="entry name" value="Lactamase_B"/>
    <property type="match status" value="1"/>
</dbReference>
<dbReference type="Pfam" id="PF10996">
    <property type="entry name" value="Beta-Casp"/>
    <property type="match status" value="1"/>
</dbReference>
<name>A0A1R1XY12_9FUNG</name>
<evidence type="ECO:0000256" key="10">
    <source>
        <dbReference type="SAM" id="MobiDB-lite"/>
    </source>
</evidence>
<dbReference type="STRING" id="133412.A0A1R1XY12"/>
<evidence type="ECO:0000313" key="14">
    <source>
        <dbReference type="Proteomes" id="UP000187283"/>
    </source>
</evidence>
<comment type="similarity">
    <text evidence="4">Belongs to the metallo-beta-lactamase superfamily. RNA-metabolizing metallo-beta-lactamase-like family. INTS11 subfamily.</text>
</comment>
<dbReference type="SUPFAM" id="SSF56281">
    <property type="entry name" value="Metallo-hydrolase/oxidoreductase"/>
    <property type="match status" value="1"/>
</dbReference>
<evidence type="ECO:0000259" key="11">
    <source>
        <dbReference type="SMART" id="SM00849"/>
    </source>
</evidence>
<evidence type="ECO:0000256" key="7">
    <source>
        <dbReference type="ARBA" id="ARBA00022801"/>
    </source>
</evidence>
<dbReference type="GO" id="GO:0046872">
    <property type="term" value="F:metal ion binding"/>
    <property type="evidence" value="ECO:0007669"/>
    <property type="project" value="UniProtKB-KW"/>
</dbReference>
<dbReference type="FunFam" id="3.60.15.10:FF:000028">
    <property type="entry name" value="Integrator complex subunit 11 isoform X3"/>
    <property type="match status" value="1"/>
</dbReference>
<organism evidence="13 14">
    <name type="scientific">Smittium culicis</name>
    <dbReference type="NCBI Taxonomy" id="133412"/>
    <lineage>
        <taxon>Eukaryota</taxon>
        <taxon>Fungi</taxon>
        <taxon>Fungi incertae sedis</taxon>
        <taxon>Zoopagomycota</taxon>
        <taxon>Kickxellomycotina</taxon>
        <taxon>Harpellomycetes</taxon>
        <taxon>Harpellales</taxon>
        <taxon>Legeriomycetaceae</taxon>
        <taxon>Smittium</taxon>
    </lineage>
</organism>
<dbReference type="PANTHER" id="PTHR11203:SF37">
    <property type="entry name" value="INTEGRATOR COMPLEX SUBUNIT 11"/>
    <property type="match status" value="1"/>
</dbReference>
<keyword evidence="5" id="KW-0963">Cytoplasm</keyword>
<dbReference type="GO" id="GO:0016787">
    <property type="term" value="F:hydrolase activity"/>
    <property type="evidence" value="ECO:0007669"/>
    <property type="project" value="UniProtKB-KW"/>
</dbReference>
<feature type="domain" description="Beta-Casp" evidence="12">
    <location>
        <begin position="242"/>
        <end position="360"/>
    </location>
</feature>
<dbReference type="Gene3D" id="3.60.15.10">
    <property type="entry name" value="Ribonuclease Z/Hydroxyacylglutathione hydrolase-like"/>
    <property type="match status" value="1"/>
</dbReference>
<comment type="caution">
    <text evidence="13">The sequence shown here is derived from an EMBL/GenBank/DDBJ whole genome shotgun (WGS) entry which is preliminary data.</text>
</comment>
<dbReference type="InterPro" id="IPR011108">
    <property type="entry name" value="RMMBL"/>
</dbReference>
<evidence type="ECO:0000259" key="12">
    <source>
        <dbReference type="SMART" id="SM01027"/>
    </source>
</evidence>
<evidence type="ECO:0000256" key="9">
    <source>
        <dbReference type="ARBA" id="ARBA00023242"/>
    </source>
</evidence>
<dbReference type="EMBL" id="LSSN01001454">
    <property type="protein sequence ID" value="OMJ19560.1"/>
    <property type="molecule type" value="Genomic_DNA"/>
</dbReference>
<feature type="region of interest" description="Disordered" evidence="10">
    <location>
        <begin position="703"/>
        <end position="727"/>
    </location>
</feature>
<dbReference type="GO" id="GO:0016180">
    <property type="term" value="P:snRNA processing"/>
    <property type="evidence" value="ECO:0007669"/>
    <property type="project" value="TreeGrafter"/>
</dbReference>
<dbReference type="OrthoDB" id="10249535at2759"/>
<feature type="compositionally biased region" description="Polar residues" evidence="10">
    <location>
        <begin position="641"/>
        <end position="664"/>
    </location>
</feature>
<dbReference type="InterPro" id="IPR041897">
    <property type="entry name" value="INTS11-like_MBL-fold"/>
</dbReference>
<keyword evidence="14" id="KW-1185">Reference proteome</keyword>
<gene>
    <name evidence="13" type="ORF">AYI70_g4653</name>
</gene>